<proteinExistence type="predicted"/>
<comment type="caution">
    <text evidence="1">The sequence shown here is derived from an EMBL/GenBank/DDBJ whole genome shotgun (WGS) entry which is preliminary data.</text>
</comment>
<protein>
    <submittedName>
        <fullName evidence="1">Uncharacterized protein</fullName>
    </submittedName>
</protein>
<evidence type="ECO:0000313" key="2">
    <source>
        <dbReference type="Proteomes" id="UP001057402"/>
    </source>
</evidence>
<evidence type="ECO:0000313" key="1">
    <source>
        <dbReference type="EMBL" id="KAI4325319.1"/>
    </source>
</evidence>
<keyword evidence="2" id="KW-1185">Reference proteome</keyword>
<reference evidence="2" key="1">
    <citation type="journal article" date="2023" name="Front. Plant Sci.">
        <title>Chromosomal-level genome assembly of Melastoma candidum provides insights into trichome evolution.</title>
        <authorList>
            <person name="Zhong Y."/>
            <person name="Wu W."/>
            <person name="Sun C."/>
            <person name="Zou P."/>
            <person name="Liu Y."/>
            <person name="Dai S."/>
            <person name="Zhou R."/>
        </authorList>
    </citation>
    <scope>NUCLEOTIDE SEQUENCE [LARGE SCALE GENOMIC DNA]</scope>
</reference>
<gene>
    <name evidence="1" type="ORF">MLD38_030731</name>
</gene>
<name>A0ACB9MML3_9MYRT</name>
<accession>A0ACB9MML3</accession>
<dbReference type="EMBL" id="CM042888">
    <property type="protein sequence ID" value="KAI4325319.1"/>
    <property type="molecule type" value="Genomic_DNA"/>
</dbReference>
<sequence>MVGSAVCLRLKEMGISGSCIDPDLLCEGFFSRFPLLEKLRVSRCPTILRINISSPRIKSVYLDNIHHLEDVRIEAPKLCSFHYMGNRTPLLFSNFPGVDMPELRRRCVPPSTRHRILVGGRGCYELPSLTDALLWSCRPRSLTVCPGFPKKFVKVLYEKVTGPNLWNVEMEKLSLSRETGWLRRWSLDTGREHSPPSETFARLLHNFPGSEALSSSCIGRRMQGSHVDKGLSTAHGVMSCRADFSFHAFIFCGLKSCFFLFMSHKCLGVGNC</sequence>
<organism evidence="1 2">
    <name type="scientific">Melastoma candidum</name>
    <dbReference type="NCBI Taxonomy" id="119954"/>
    <lineage>
        <taxon>Eukaryota</taxon>
        <taxon>Viridiplantae</taxon>
        <taxon>Streptophyta</taxon>
        <taxon>Embryophyta</taxon>
        <taxon>Tracheophyta</taxon>
        <taxon>Spermatophyta</taxon>
        <taxon>Magnoliopsida</taxon>
        <taxon>eudicotyledons</taxon>
        <taxon>Gunneridae</taxon>
        <taxon>Pentapetalae</taxon>
        <taxon>rosids</taxon>
        <taxon>malvids</taxon>
        <taxon>Myrtales</taxon>
        <taxon>Melastomataceae</taxon>
        <taxon>Melastomatoideae</taxon>
        <taxon>Melastomateae</taxon>
        <taxon>Melastoma</taxon>
    </lineage>
</organism>
<dbReference type="Proteomes" id="UP001057402">
    <property type="component" value="Chromosome 9"/>
</dbReference>